<feature type="domain" description="Methylamine utilisation protein MauE" evidence="9">
    <location>
        <begin position="11"/>
        <end position="116"/>
    </location>
</feature>
<dbReference type="OrthoDB" id="4462029at2"/>
<dbReference type="InterPro" id="IPR009908">
    <property type="entry name" value="Methylamine_util_MauE"/>
</dbReference>
<dbReference type="Proteomes" id="UP000284395">
    <property type="component" value="Unassembled WGS sequence"/>
</dbReference>
<evidence type="ECO:0000256" key="1">
    <source>
        <dbReference type="ARBA" id="ARBA00003475"/>
    </source>
</evidence>
<feature type="transmembrane region" description="Helical" evidence="8">
    <location>
        <begin position="102"/>
        <end position="119"/>
    </location>
</feature>
<keyword evidence="6 8" id="KW-1133">Transmembrane helix</keyword>
<gene>
    <name evidence="10" type="ORF">D6851_00040</name>
</gene>
<evidence type="ECO:0000256" key="4">
    <source>
        <dbReference type="ARBA" id="ARBA00019078"/>
    </source>
</evidence>
<dbReference type="GO" id="GO:0030416">
    <property type="term" value="P:methylamine metabolic process"/>
    <property type="evidence" value="ECO:0007669"/>
    <property type="project" value="InterPro"/>
</dbReference>
<comment type="caution">
    <text evidence="10">The sequence shown here is derived from an EMBL/GenBank/DDBJ whole genome shotgun (WGS) entry which is preliminary data.</text>
</comment>
<dbReference type="GO" id="GO:0016020">
    <property type="term" value="C:membrane"/>
    <property type="evidence" value="ECO:0007669"/>
    <property type="project" value="UniProtKB-SubCell"/>
</dbReference>
<evidence type="ECO:0000256" key="8">
    <source>
        <dbReference type="SAM" id="Phobius"/>
    </source>
</evidence>
<evidence type="ECO:0000313" key="11">
    <source>
        <dbReference type="Proteomes" id="UP000284395"/>
    </source>
</evidence>
<dbReference type="AlphaFoldDB" id="A0A420EQK5"/>
<evidence type="ECO:0000256" key="2">
    <source>
        <dbReference type="ARBA" id="ARBA00004141"/>
    </source>
</evidence>
<keyword evidence="11" id="KW-1185">Reference proteome</keyword>
<organism evidence="10 11">
    <name type="scientific">Altericroceibacterium spongiae</name>
    <dbReference type="NCBI Taxonomy" id="2320269"/>
    <lineage>
        <taxon>Bacteria</taxon>
        <taxon>Pseudomonadati</taxon>
        <taxon>Pseudomonadota</taxon>
        <taxon>Alphaproteobacteria</taxon>
        <taxon>Sphingomonadales</taxon>
        <taxon>Erythrobacteraceae</taxon>
        <taxon>Altericroceibacterium</taxon>
    </lineage>
</organism>
<evidence type="ECO:0000256" key="5">
    <source>
        <dbReference type="ARBA" id="ARBA00022692"/>
    </source>
</evidence>
<evidence type="ECO:0000256" key="6">
    <source>
        <dbReference type="ARBA" id="ARBA00022989"/>
    </source>
</evidence>
<feature type="transmembrane region" description="Helical" evidence="8">
    <location>
        <begin position="48"/>
        <end position="73"/>
    </location>
</feature>
<comment type="function">
    <text evidence="1">May be specifically involved in the processing, transport, and/or maturation of the MADH beta-subunit.</text>
</comment>
<dbReference type="UniPathway" id="UPA00895"/>
<evidence type="ECO:0000259" key="9">
    <source>
        <dbReference type="Pfam" id="PF07291"/>
    </source>
</evidence>
<dbReference type="RefSeq" id="WP_120322860.1">
    <property type="nucleotide sequence ID" value="NZ_RAPF01000001.1"/>
</dbReference>
<evidence type="ECO:0000256" key="3">
    <source>
        <dbReference type="ARBA" id="ARBA00004856"/>
    </source>
</evidence>
<protein>
    <recommendedName>
        <fullName evidence="4">Methylamine utilization protein MauE</fullName>
    </recommendedName>
</protein>
<sequence length="164" mass="17764">MPPCFLSQALASCATWLIFKPSWAITGCFRNWAVSPASFALVLAELVLAAGLLAWPMIAVPGAMALLLIFTFAMRVNIARKRDFISCGCSLSGRRGISNSMVLHNLILCLLLMLPLLPLEPITGFAFVNCAIAGLLLYLLLQLFGEIAALRMPGDRKPAAWSQL</sequence>
<accession>A0A420EQK5</accession>
<feature type="transmembrane region" description="Helical" evidence="8">
    <location>
        <begin position="125"/>
        <end position="144"/>
    </location>
</feature>
<dbReference type="Pfam" id="PF07291">
    <property type="entry name" value="MauE"/>
    <property type="match status" value="1"/>
</dbReference>
<comment type="pathway">
    <text evidence="3">One-carbon metabolism; methylamine degradation.</text>
</comment>
<evidence type="ECO:0000256" key="7">
    <source>
        <dbReference type="ARBA" id="ARBA00023136"/>
    </source>
</evidence>
<proteinExistence type="predicted"/>
<evidence type="ECO:0000313" key="10">
    <source>
        <dbReference type="EMBL" id="RKF22955.1"/>
    </source>
</evidence>
<keyword evidence="5 8" id="KW-0812">Transmembrane</keyword>
<keyword evidence="7 8" id="KW-0472">Membrane</keyword>
<name>A0A420EQK5_9SPHN</name>
<reference evidence="10 11" key="1">
    <citation type="submission" date="2018-09" db="EMBL/GenBank/DDBJ databases">
        <title>Altererythrobacter spongiae sp. nov., isolated from a marine sponge.</title>
        <authorList>
            <person name="Zhuang L."/>
            <person name="Luo L."/>
        </authorList>
    </citation>
    <scope>NUCLEOTIDE SEQUENCE [LARGE SCALE GENOMIC DNA]</scope>
    <source>
        <strain evidence="10 11">HN-Y73</strain>
    </source>
</reference>
<comment type="subcellular location">
    <subcellularLocation>
        <location evidence="2">Membrane</location>
        <topology evidence="2">Multi-pass membrane protein</topology>
    </subcellularLocation>
</comment>
<dbReference type="EMBL" id="RAPF01000001">
    <property type="protein sequence ID" value="RKF22955.1"/>
    <property type="molecule type" value="Genomic_DNA"/>
</dbReference>